<dbReference type="GO" id="GO:0055085">
    <property type="term" value="P:transmembrane transport"/>
    <property type="evidence" value="ECO:0007669"/>
    <property type="project" value="InterPro"/>
</dbReference>
<comment type="caution">
    <text evidence="9">The sequence shown here is derived from an EMBL/GenBank/DDBJ whole genome shotgun (WGS) entry which is preliminary data.</text>
</comment>
<evidence type="ECO:0000256" key="5">
    <source>
        <dbReference type="ARBA" id="ARBA00022989"/>
    </source>
</evidence>
<evidence type="ECO:0000313" key="10">
    <source>
        <dbReference type="Proteomes" id="UP000238392"/>
    </source>
</evidence>
<dbReference type="Pfam" id="PF00528">
    <property type="entry name" value="BPD_transp_1"/>
    <property type="match status" value="1"/>
</dbReference>
<dbReference type="Proteomes" id="UP000238392">
    <property type="component" value="Unassembled WGS sequence"/>
</dbReference>
<feature type="transmembrane region" description="Helical" evidence="7">
    <location>
        <begin position="113"/>
        <end position="134"/>
    </location>
</feature>
<dbReference type="AlphaFoldDB" id="A0A2T0WDM3"/>
<dbReference type="RefSeq" id="WP_106268096.1">
    <property type="nucleotide sequence ID" value="NZ_PVTQ01000020.1"/>
</dbReference>
<dbReference type="EMBL" id="PVTQ01000020">
    <property type="protein sequence ID" value="PRY84810.1"/>
    <property type="molecule type" value="Genomic_DNA"/>
</dbReference>
<dbReference type="PANTHER" id="PTHR43744">
    <property type="entry name" value="ABC TRANSPORTER PERMEASE PROTEIN MG189-RELATED-RELATED"/>
    <property type="match status" value="1"/>
</dbReference>
<evidence type="ECO:0000259" key="8">
    <source>
        <dbReference type="PROSITE" id="PS50928"/>
    </source>
</evidence>
<organism evidence="9 10">
    <name type="scientific">Donghicola tyrosinivorans</name>
    <dbReference type="NCBI Taxonomy" id="1652492"/>
    <lineage>
        <taxon>Bacteria</taxon>
        <taxon>Pseudomonadati</taxon>
        <taxon>Pseudomonadota</taxon>
        <taxon>Alphaproteobacteria</taxon>
        <taxon>Rhodobacterales</taxon>
        <taxon>Roseobacteraceae</taxon>
        <taxon>Donghicola</taxon>
    </lineage>
</organism>
<evidence type="ECO:0000256" key="1">
    <source>
        <dbReference type="ARBA" id="ARBA00004651"/>
    </source>
</evidence>
<evidence type="ECO:0000256" key="6">
    <source>
        <dbReference type="ARBA" id="ARBA00023136"/>
    </source>
</evidence>
<dbReference type="PANTHER" id="PTHR43744:SF12">
    <property type="entry name" value="ABC TRANSPORTER PERMEASE PROTEIN MG189-RELATED"/>
    <property type="match status" value="1"/>
</dbReference>
<dbReference type="OrthoDB" id="9815445at2"/>
<evidence type="ECO:0000313" key="9">
    <source>
        <dbReference type="EMBL" id="PRY84810.1"/>
    </source>
</evidence>
<feature type="transmembrane region" description="Helical" evidence="7">
    <location>
        <begin position="12"/>
        <end position="35"/>
    </location>
</feature>
<comment type="subcellular location">
    <subcellularLocation>
        <location evidence="1 7">Cell membrane</location>
        <topology evidence="1 7">Multi-pass membrane protein</topology>
    </subcellularLocation>
</comment>
<comment type="similarity">
    <text evidence="7">Belongs to the binding-protein-dependent transport system permease family.</text>
</comment>
<keyword evidence="2 7" id="KW-0813">Transport</keyword>
<evidence type="ECO:0000256" key="3">
    <source>
        <dbReference type="ARBA" id="ARBA00022475"/>
    </source>
</evidence>
<keyword evidence="9" id="KW-0762">Sugar transport</keyword>
<feature type="domain" description="ABC transmembrane type-1" evidence="8">
    <location>
        <begin position="77"/>
        <end position="267"/>
    </location>
</feature>
<reference evidence="9 10" key="1">
    <citation type="submission" date="2018-03" db="EMBL/GenBank/DDBJ databases">
        <title>Genomic Encyclopedia of Archaeal and Bacterial Type Strains, Phase II (KMG-II): from individual species to whole genera.</title>
        <authorList>
            <person name="Goeker M."/>
        </authorList>
    </citation>
    <scope>NUCLEOTIDE SEQUENCE [LARGE SCALE GENOMIC DNA]</scope>
    <source>
        <strain evidence="9 10">DSM 100212</strain>
    </source>
</reference>
<dbReference type="GO" id="GO:0005886">
    <property type="term" value="C:plasma membrane"/>
    <property type="evidence" value="ECO:0007669"/>
    <property type="project" value="UniProtKB-SubCell"/>
</dbReference>
<evidence type="ECO:0000256" key="2">
    <source>
        <dbReference type="ARBA" id="ARBA00022448"/>
    </source>
</evidence>
<name>A0A2T0WDM3_9RHOB</name>
<keyword evidence="5 7" id="KW-1133">Transmembrane helix</keyword>
<gene>
    <name evidence="9" type="ORF">CLV74_12022</name>
</gene>
<dbReference type="InterPro" id="IPR000515">
    <property type="entry name" value="MetI-like"/>
</dbReference>
<proteinExistence type="inferred from homology"/>
<evidence type="ECO:0000256" key="7">
    <source>
        <dbReference type="RuleBase" id="RU363032"/>
    </source>
</evidence>
<keyword evidence="3" id="KW-1003">Cell membrane</keyword>
<dbReference type="InterPro" id="IPR035906">
    <property type="entry name" value="MetI-like_sf"/>
</dbReference>
<feature type="transmembrane region" description="Helical" evidence="7">
    <location>
        <begin position="76"/>
        <end position="101"/>
    </location>
</feature>
<evidence type="ECO:0000256" key="4">
    <source>
        <dbReference type="ARBA" id="ARBA00022692"/>
    </source>
</evidence>
<dbReference type="CDD" id="cd06261">
    <property type="entry name" value="TM_PBP2"/>
    <property type="match status" value="1"/>
</dbReference>
<dbReference type="SUPFAM" id="SSF161098">
    <property type="entry name" value="MetI-like"/>
    <property type="match status" value="1"/>
</dbReference>
<protein>
    <submittedName>
        <fullName evidence="9">Multiple sugar transport system permease protein</fullName>
    </submittedName>
</protein>
<dbReference type="PROSITE" id="PS50928">
    <property type="entry name" value="ABC_TM1"/>
    <property type="match status" value="1"/>
</dbReference>
<keyword evidence="10" id="KW-1185">Reference proteome</keyword>
<dbReference type="Gene3D" id="1.10.3720.10">
    <property type="entry name" value="MetI-like"/>
    <property type="match status" value="1"/>
</dbReference>
<keyword evidence="4 7" id="KW-0812">Transmembrane</keyword>
<feature type="transmembrane region" description="Helical" evidence="7">
    <location>
        <begin position="249"/>
        <end position="267"/>
    </location>
</feature>
<sequence>MIRIFPRGTLMPFLFACTVALGVLLPLMMMVTISLNPDEQDILVSMGSLKSFIPETVSFQNYIDVWTDPARPFFRYMMNTAIVTVATLLISITINSMAAFVVAQGSLPGNKMVLLFVVATIAVPAESLVLPQLILAGKLGLVDTYVVQILPGIANALSIFLFFQFFSRIPKDLFEAAELDGFSFFQKYRHIALPLSKPVISAVAILQFLEMWNAYLWPVMVTRGPEVRPLTVAMGAFFGTNQRIPWGDVMAFAVSMAVPVILFFLLMQRQFIASVMSSGVKG</sequence>
<keyword evidence="6 7" id="KW-0472">Membrane</keyword>
<accession>A0A2T0WDM3</accession>
<feature type="transmembrane region" description="Helical" evidence="7">
    <location>
        <begin position="146"/>
        <end position="167"/>
    </location>
</feature>